<evidence type="ECO:0000313" key="10">
    <source>
        <dbReference type="EMBL" id="TCD15441.1"/>
    </source>
</evidence>
<keyword evidence="5 7" id="KW-0326">Glycosidase</keyword>
<dbReference type="PANTHER" id="PTHR31297:SF41">
    <property type="entry name" value="ENDOGLUCANASE, PUTATIVE (AFU_ORTHOLOGUE AFUA_5G01830)-RELATED"/>
    <property type="match status" value="1"/>
</dbReference>
<keyword evidence="11" id="KW-1185">Reference proteome</keyword>
<dbReference type="Proteomes" id="UP000291301">
    <property type="component" value="Unassembled WGS sequence"/>
</dbReference>
<dbReference type="InterPro" id="IPR001547">
    <property type="entry name" value="Glyco_hydro_5"/>
</dbReference>
<dbReference type="PANTHER" id="PTHR31297">
    <property type="entry name" value="GLUCAN ENDO-1,6-BETA-GLUCOSIDASE B"/>
    <property type="match status" value="1"/>
</dbReference>
<evidence type="ECO:0000256" key="1">
    <source>
        <dbReference type="ARBA" id="ARBA00005641"/>
    </source>
</evidence>
<dbReference type="GO" id="GO:0030245">
    <property type="term" value="P:cellulose catabolic process"/>
    <property type="evidence" value="ECO:0007669"/>
    <property type="project" value="UniProtKB-KW"/>
</dbReference>
<dbReference type="AlphaFoldDB" id="A0A4R0PD75"/>
<dbReference type="Gene3D" id="3.20.20.80">
    <property type="entry name" value="Glycosidases"/>
    <property type="match status" value="1"/>
</dbReference>
<gene>
    <name evidence="10" type="ORF">E0D97_07890</name>
</gene>
<dbReference type="InterPro" id="IPR017853">
    <property type="entry name" value="GH"/>
</dbReference>
<dbReference type="GO" id="GO:0009986">
    <property type="term" value="C:cell surface"/>
    <property type="evidence" value="ECO:0007669"/>
    <property type="project" value="TreeGrafter"/>
</dbReference>
<comment type="similarity">
    <text evidence="1 7">Belongs to the glycosyl hydrolase 5 (cellulase A) family.</text>
</comment>
<feature type="chain" id="PRO_5020920663" evidence="8">
    <location>
        <begin position="27"/>
        <end position="418"/>
    </location>
</feature>
<dbReference type="Pfam" id="PF00150">
    <property type="entry name" value="Cellulase"/>
    <property type="match status" value="1"/>
</dbReference>
<evidence type="ECO:0000313" key="11">
    <source>
        <dbReference type="Proteomes" id="UP000291301"/>
    </source>
</evidence>
<reference evidence="10 11" key="1">
    <citation type="journal article" date="2015" name="Antonie Van Leeuwenhoek">
        <title>Oricola cellulosilytica gen. nov., sp. nov., a cellulose-degrading bacterium of the family Phyllobacteriaceae isolated from surface seashore water, and emended descriptions of Mesorhizobium loti and Phyllobacterium myrsinacearum.</title>
        <authorList>
            <person name="Hameed A."/>
            <person name="Shahina M."/>
            <person name="Lai W.A."/>
            <person name="Lin S.Y."/>
            <person name="Young L.S."/>
            <person name="Liu Y.C."/>
            <person name="Hsu Y.H."/>
            <person name="Young C.C."/>
        </authorList>
    </citation>
    <scope>NUCLEOTIDE SEQUENCE [LARGE SCALE GENOMIC DNA]</scope>
    <source>
        <strain evidence="10 11">KCTC 52183</strain>
    </source>
</reference>
<proteinExistence type="inferred from homology"/>
<evidence type="ECO:0000256" key="7">
    <source>
        <dbReference type="RuleBase" id="RU361153"/>
    </source>
</evidence>
<keyword evidence="6" id="KW-0624">Polysaccharide degradation</keyword>
<evidence type="ECO:0000256" key="2">
    <source>
        <dbReference type="ARBA" id="ARBA00022801"/>
    </source>
</evidence>
<comment type="caution">
    <text evidence="10">The sequence shown here is derived from an EMBL/GenBank/DDBJ whole genome shotgun (WGS) entry which is preliminary data.</text>
</comment>
<keyword evidence="4" id="KW-0119">Carbohydrate metabolism</keyword>
<evidence type="ECO:0000256" key="8">
    <source>
        <dbReference type="SAM" id="SignalP"/>
    </source>
</evidence>
<name>A0A4R0PD75_9HYPH</name>
<evidence type="ECO:0000259" key="9">
    <source>
        <dbReference type="Pfam" id="PF00150"/>
    </source>
</evidence>
<dbReference type="SUPFAM" id="SSF51445">
    <property type="entry name" value="(Trans)glycosidases"/>
    <property type="match status" value="1"/>
</dbReference>
<accession>A0A4R0PD75</accession>
<dbReference type="RefSeq" id="WP_131567522.1">
    <property type="nucleotide sequence ID" value="NZ_JAINFK010000004.1"/>
</dbReference>
<dbReference type="InterPro" id="IPR050386">
    <property type="entry name" value="Glycosyl_hydrolase_5"/>
</dbReference>
<feature type="signal peptide" evidence="8">
    <location>
        <begin position="1"/>
        <end position="26"/>
    </location>
</feature>
<evidence type="ECO:0000256" key="5">
    <source>
        <dbReference type="ARBA" id="ARBA00023295"/>
    </source>
</evidence>
<sequence length="418" mass="46589">MTINCRIRATLAGVALALILAGPSFAESARFTAKRGLNMDQWVTWPPAYRWTEPAVTGNFPEWKARVTDADLRRLKETGFDFVRLPVDPAVFLVQSDPAVRDVLFAGVDGAVDRLLAAGLNVIVDLHTIPRGDDTDAPGVGQILDDPDLFEAYRMLVADTASRLRSRDPHKVALELINEPTLECRAGNRDWGPRLRQLHQAARTGNSEITLVLQGACWGSAGGLAAIDPTEIGDANTIYSFHSYEPFILTHQSANWAGELVKHIAGIPYPPSRLGPEEAGDLLRANLERIEADASDGEKRSAASFLRKQMRKFEEPSALAREMRRPFERAARWADDHRVPRERIMLGEFGMIRREYGKPPATKPRWRGAYYRDMIALAEEQGFAWAIWSYGGAFGVIDGFSGEKADPDVLWRIMPELR</sequence>
<keyword evidence="8" id="KW-0732">Signal</keyword>
<feature type="domain" description="Glycoside hydrolase family 5" evidence="9">
    <location>
        <begin position="63"/>
        <end position="392"/>
    </location>
</feature>
<dbReference type="EMBL" id="SJST01000002">
    <property type="protein sequence ID" value="TCD15441.1"/>
    <property type="molecule type" value="Genomic_DNA"/>
</dbReference>
<evidence type="ECO:0000256" key="4">
    <source>
        <dbReference type="ARBA" id="ARBA00023277"/>
    </source>
</evidence>
<dbReference type="GO" id="GO:0005576">
    <property type="term" value="C:extracellular region"/>
    <property type="evidence" value="ECO:0007669"/>
    <property type="project" value="TreeGrafter"/>
</dbReference>
<dbReference type="OrthoDB" id="9800955at2"/>
<keyword evidence="2 7" id="KW-0378">Hydrolase</keyword>
<organism evidence="10 11">
    <name type="scientific">Oricola cellulosilytica</name>
    <dbReference type="NCBI Taxonomy" id="1429082"/>
    <lineage>
        <taxon>Bacteria</taxon>
        <taxon>Pseudomonadati</taxon>
        <taxon>Pseudomonadota</taxon>
        <taxon>Alphaproteobacteria</taxon>
        <taxon>Hyphomicrobiales</taxon>
        <taxon>Ahrensiaceae</taxon>
        <taxon>Oricola</taxon>
    </lineage>
</organism>
<dbReference type="GO" id="GO:0008422">
    <property type="term" value="F:beta-glucosidase activity"/>
    <property type="evidence" value="ECO:0007669"/>
    <property type="project" value="TreeGrafter"/>
</dbReference>
<evidence type="ECO:0000256" key="3">
    <source>
        <dbReference type="ARBA" id="ARBA00023001"/>
    </source>
</evidence>
<protein>
    <submittedName>
        <fullName evidence="10">Glycosyl hydrolase</fullName>
    </submittedName>
</protein>
<keyword evidence="3" id="KW-0136">Cellulose degradation</keyword>
<evidence type="ECO:0000256" key="6">
    <source>
        <dbReference type="ARBA" id="ARBA00023326"/>
    </source>
</evidence>